<dbReference type="PROSITE" id="PS50181">
    <property type="entry name" value="FBOX"/>
    <property type="match status" value="1"/>
</dbReference>
<dbReference type="EMBL" id="JAQQWI010000018">
    <property type="protein sequence ID" value="KAK8002051.1"/>
    <property type="molecule type" value="Genomic_DNA"/>
</dbReference>
<comment type="caution">
    <text evidence="2">The sequence shown here is derived from an EMBL/GenBank/DDBJ whole genome shotgun (WGS) entry which is preliminary data.</text>
</comment>
<dbReference type="Proteomes" id="UP001396898">
    <property type="component" value="Unassembled WGS sequence"/>
</dbReference>
<evidence type="ECO:0000313" key="2">
    <source>
        <dbReference type="EMBL" id="KAK8002051.1"/>
    </source>
</evidence>
<proteinExistence type="predicted"/>
<dbReference type="InterPro" id="IPR001810">
    <property type="entry name" value="F-box_dom"/>
</dbReference>
<keyword evidence="3" id="KW-1185">Reference proteome</keyword>
<accession>A0ABR1R8E8</accession>
<dbReference type="Gene3D" id="1.20.1280.50">
    <property type="match status" value="1"/>
</dbReference>
<protein>
    <recommendedName>
        <fullName evidence="1">F-box domain-containing protein</fullName>
    </recommendedName>
</protein>
<name>A0ABR1R8E8_9PEZI</name>
<evidence type="ECO:0000259" key="1">
    <source>
        <dbReference type="PROSITE" id="PS50181"/>
    </source>
</evidence>
<dbReference type="CDD" id="cd09917">
    <property type="entry name" value="F-box_SF"/>
    <property type="match status" value="1"/>
</dbReference>
<evidence type="ECO:0000313" key="3">
    <source>
        <dbReference type="Proteomes" id="UP001396898"/>
    </source>
</evidence>
<feature type="domain" description="F-box" evidence="1">
    <location>
        <begin position="11"/>
        <end position="59"/>
    </location>
</feature>
<dbReference type="SUPFAM" id="SSF81383">
    <property type="entry name" value="F-box domain"/>
    <property type="match status" value="1"/>
</dbReference>
<reference evidence="2 3" key="1">
    <citation type="submission" date="2023-01" db="EMBL/GenBank/DDBJ databases">
        <title>Analysis of 21 Apiospora genomes using comparative genomics revels a genus with tremendous synthesis potential of carbohydrate active enzymes and secondary metabolites.</title>
        <authorList>
            <person name="Sorensen T."/>
        </authorList>
    </citation>
    <scope>NUCLEOTIDE SEQUENCE [LARGE SCALE GENOMIC DNA]</scope>
    <source>
        <strain evidence="2 3">CBS 20057</strain>
    </source>
</reference>
<gene>
    <name evidence="2" type="ORF">PG991_014273</name>
</gene>
<organism evidence="2 3">
    <name type="scientific">Apiospora marii</name>
    <dbReference type="NCBI Taxonomy" id="335849"/>
    <lineage>
        <taxon>Eukaryota</taxon>
        <taxon>Fungi</taxon>
        <taxon>Dikarya</taxon>
        <taxon>Ascomycota</taxon>
        <taxon>Pezizomycotina</taxon>
        <taxon>Sordariomycetes</taxon>
        <taxon>Xylariomycetidae</taxon>
        <taxon>Amphisphaeriales</taxon>
        <taxon>Apiosporaceae</taxon>
        <taxon>Apiospora</taxon>
    </lineage>
</organism>
<sequence length="412" mass="47548">MANSVTDQPNISRLESLPDELLLGILSTLPFESFYCISQSSRRLRNLCEDRVFQVFQDRKRNLVRSEMNRYDWQVQLRREHQPHPAGFCHDITSKIARELPDPCYLAPLLRKKLLCEECQEFWSRCQSSYNGRRLLAKKRCRGCMKYHGAMLFPKHPDTGALGPVCLAHLGYVRLCPHKFLRWRDMVRIHARCLENPQWTFSRRCQACEESTSTFSSSACVTHDTRRATLLYERRLPGLLDARNGSAIGGDYLDTVREFCRAAEYQYICPHLRLDNLDLVQQLIRAIPGFWSIHTQPVPEGTETDTDEARPAFKGHVFQCGSCNCRMQLSLVREGGPSPDIPDSVYLTFSAWQRVVVTKFPRAKFLTKLDPASYGYVDVRSPLSRCISWCDTPDCTTSRLRRREAKVLEAAW</sequence>
<dbReference type="Pfam" id="PF12937">
    <property type="entry name" value="F-box-like"/>
    <property type="match status" value="1"/>
</dbReference>
<dbReference type="InterPro" id="IPR036047">
    <property type="entry name" value="F-box-like_dom_sf"/>
</dbReference>